<comment type="similarity">
    <text evidence="6">Belongs to the sesquipedalian family.</text>
</comment>
<dbReference type="GO" id="GO:0007032">
    <property type="term" value="P:endosome organization"/>
    <property type="evidence" value="ECO:0007669"/>
    <property type="project" value="UniProtKB-UniRule"/>
</dbReference>
<dbReference type="Gene3D" id="2.30.29.30">
    <property type="entry name" value="Pleckstrin-homology domain (PH domain)/Phosphotyrosine-binding domain (PTB)"/>
    <property type="match status" value="1"/>
</dbReference>
<dbReference type="Proteomes" id="UP000812440">
    <property type="component" value="Chromosome 2"/>
</dbReference>
<keyword evidence="3 6" id="KW-0597">Phosphoprotein</keyword>
<dbReference type="PROSITE" id="PS50003">
    <property type="entry name" value="PH_DOMAIN"/>
    <property type="match status" value="1"/>
</dbReference>
<dbReference type="GO" id="GO:0042147">
    <property type="term" value="P:retrograde transport, endosome to Golgi"/>
    <property type="evidence" value="ECO:0007669"/>
    <property type="project" value="UniProtKB-UniRule"/>
</dbReference>
<evidence type="ECO:0000256" key="4">
    <source>
        <dbReference type="ARBA" id="ARBA00023034"/>
    </source>
</evidence>
<dbReference type="GO" id="GO:0055037">
    <property type="term" value="C:recycling endosome"/>
    <property type="evidence" value="ECO:0007669"/>
    <property type="project" value="UniProtKB-SubCell"/>
</dbReference>
<feature type="region of interest" description="Disordered" evidence="7">
    <location>
        <begin position="207"/>
        <end position="228"/>
    </location>
</feature>
<organism evidence="9 10">
    <name type="scientific">Hymenochirus boettgeri</name>
    <name type="common">Congo dwarf clawed frog</name>
    <dbReference type="NCBI Taxonomy" id="247094"/>
    <lineage>
        <taxon>Eukaryota</taxon>
        <taxon>Metazoa</taxon>
        <taxon>Chordata</taxon>
        <taxon>Craniata</taxon>
        <taxon>Vertebrata</taxon>
        <taxon>Euteleostomi</taxon>
        <taxon>Amphibia</taxon>
        <taxon>Batrachia</taxon>
        <taxon>Anura</taxon>
        <taxon>Pipoidea</taxon>
        <taxon>Pipidae</taxon>
        <taxon>Pipinae</taxon>
        <taxon>Hymenochirus</taxon>
    </lineage>
</organism>
<dbReference type="GO" id="GO:0001881">
    <property type="term" value="P:receptor recycling"/>
    <property type="evidence" value="ECO:0007669"/>
    <property type="project" value="UniProtKB-UniRule"/>
</dbReference>
<dbReference type="GO" id="GO:0005829">
    <property type="term" value="C:cytosol"/>
    <property type="evidence" value="ECO:0007669"/>
    <property type="project" value="GOC"/>
</dbReference>
<reference evidence="9" key="1">
    <citation type="thesis" date="2020" institute="ProQuest LLC" country="789 East Eisenhower Parkway, Ann Arbor, MI, USA">
        <title>Comparative Genomics and Chromosome Evolution.</title>
        <authorList>
            <person name="Mudd A.B."/>
        </authorList>
    </citation>
    <scope>NUCLEOTIDE SEQUENCE</scope>
    <source>
        <strain evidence="9">Female2</strain>
        <tissue evidence="9">Blood</tissue>
    </source>
</reference>
<keyword evidence="6" id="KW-0967">Endosome</keyword>
<proteinExistence type="inferred from homology"/>
<dbReference type="SUPFAM" id="SSF50729">
    <property type="entry name" value="PH domain-like"/>
    <property type="match status" value="1"/>
</dbReference>
<dbReference type="OrthoDB" id="1854502at2759"/>
<dbReference type="InterPro" id="IPR045188">
    <property type="entry name" value="Boi1/Boi2-like"/>
</dbReference>
<dbReference type="PANTHER" id="PTHR22902">
    <property type="entry name" value="SESQUIPEDALIAN"/>
    <property type="match status" value="1"/>
</dbReference>
<comment type="function">
    <text evidence="6">Plays a role in endocytic trafficking. Required for receptor recycling from endosomes, both to the trans-Golgi network and the plasma membrane.</text>
</comment>
<sequence length="264" mass="29188">MEGLLLKWTNYLSGWQPRYFVLDSGILSYYDSPENVGRGSKGSIKMAVCEIQVNSSDDNRMDLIIPNEQCFYLRAQSATERQRWLVALGSAKACLGESATQRTEEVPSDRETLAIKLSELQIFCNLLMQQMAEVQLAVDPDGPCDSPDMEKVRAACCVLYGTSSQISSTVDDCIKYVNTNQIAQELPSPVSADVVIKIPKLQKVKQSDRNSATLSSHSVPESSRQAGGVTVLRKLEEMAMRSRVRVQQPSVSLNNITTSNARLC</sequence>
<name>A0A8T2K9X0_9PIPI</name>
<feature type="domain" description="PH" evidence="8">
    <location>
        <begin position="1"/>
        <end position="93"/>
    </location>
</feature>
<protein>
    <recommendedName>
        <fullName evidence="6">Sesquipedalian</fullName>
        <shortName evidence="6">Ses</shortName>
    </recommendedName>
    <alternativeName>
        <fullName evidence="6">PH domain-containing endocytic trafficking adaptor</fullName>
    </alternativeName>
</protein>
<keyword evidence="6" id="KW-0968">Cytoplasmic vesicle</keyword>
<accession>A0A8T2K9X0</accession>
<dbReference type="InterPro" id="IPR001849">
    <property type="entry name" value="PH_domain"/>
</dbReference>
<evidence type="ECO:0000256" key="3">
    <source>
        <dbReference type="ARBA" id="ARBA00022553"/>
    </source>
</evidence>
<dbReference type="FunFam" id="2.30.29.30:FF:000085">
    <property type="entry name" value="Pleckstrin homology domain-containing family A member 8"/>
    <property type="match status" value="1"/>
</dbReference>
<keyword evidence="5" id="KW-0472">Membrane</keyword>
<dbReference type="SMART" id="SM00233">
    <property type="entry name" value="PH"/>
    <property type="match status" value="1"/>
</dbReference>
<dbReference type="GO" id="GO:0016020">
    <property type="term" value="C:membrane"/>
    <property type="evidence" value="ECO:0007669"/>
    <property type="project" value="UniProtKB-SubCell"/>
</dbReference>
<keyword evidence="10" id="KW-1185">Reference proteome</keyword>
<evidence type="ECO:0000256" key="7">
    <source>
        <dbReference type="SAM" id="MobiDB-lite"/>
    </source>
</evidence>
<comment type="caution">
    <text evidence="9">The sequence shown here is derived from an EMBL/GenBank/DDBJ whole genome shotgun (WGS) entry which is preliminary data.</text>
</comment>
<evidence type="ECO:0000256" key="2">
    <source>
        <dbReference type="ARBA" id="ARBA00004198"/>
    </source>
</evidence>
<evidence type="ECO:0000256" key="5">
    <source>
        <dbReference type="ARBA" id="ARBA00023136"/>
    </source>
</evidence>
<dbReference type="GO" id="GO:0005769">
    <property type="term" value="C:early endosome"/>
    <property type="evidence" value="ECO:0007669"/>
    <property type="project" value="UniProtKB-SubCell"/>
</dbReference>
<feature type="compositionally biased region" description="Polar residues" evidence="7">
    <location>
        <begin position="209"/>
        <end position="225"/>
    </location>
</feature>
<evidence type="ECO:0000313" key="9">
    <source>
        <dbReference type="EMBL" id="KAG8452664.1"/>
    </source>
</evidence>
<dbReference type="InterPro" id="IPR011993">
    <property type="entry name" value="PH-like_dom_sf"/>
</dbReference>
<dbReference type="Pfam" id="PF00169">
    <property type="entry name" value="PH"/>
    <property type="match status" value="1"/>
</dbReference>
<dbReference type="GO" id="GO:0005802">
    <property type="term" value="C:trans-Golgi network"/>
    <property type="evidence" value="ECO:0007669"/>
    <property type="project" value="UniProtKB-UniRule"/>
</dbReference>
<evidence type="ECO:0000256" key="6">
    <source>
        <dbReference type="RuleBase" id="RU369082"/>
    </source>
</evidence>
<evidence type="ECO:0000259" key="8">
    <source>
        <dbReference type="PROSITE" id="PS50003"/>
    </source>
</evidence>
<dbReference type="AlphaFoldDB" id="A0A8T2K9X0"/>
<keyword evidence="4 6" id="KW-0333">Golgi apparatus</keyword>
<evidence type="ECO:0000313" key="10">
    <source>
        <dbReference type="Proteomes" id="UP000812440"/>
    </source>
</evidence>
<dbReference type="GO" id="GO:0030136">
    <property type="term" value="C:clathrin-coated vesicle"/>
    <property type="evidence" value="ECO:0007669"/>
    <property type="project" value="UniProtKB-SubCell"/>
</dbReference>
<comment type="subcellular location">
    <subcellularLocation>
        <location evidence="6">Early endosome</location>
    </subcellularLocation>
    <subcellularLocation>
        <location evidence="6">Recycling endosome</location>
    </subcellularLocation>
    <subcellularLocation>
        <location evidence="6">Golgi apparatus</location>
        <location evidence="6">trans-Golgi network</location>
    </subcellularLocation>
    <subcellularLocation>
        <location evidence="6">Cytoplasmic vesicle</location>
        <location evidence="6">Clathrin-coated vesicle</location>
    </subcellularLocation>
    <subcellularLocation>
        <location evidence="2">Golgi apparatus</location>
        <location evidence="2">trans-Golgi network membrane</location>
    </subcellularLocation>
    <subcellularLocation>
        <location evidence="1">Membrane</location>
        <topology evidence="1">Peripheral membrane protein</topology>
    </subcellularLocation>
</comment>
<gene>
    <name evidence="9" type="ORF">GDO86_004452</name>
</gene>
<evidence type="ECO:0000256" key="1">
    <source>
        <dbReference type="ARBA" id="ARBA00004170"/>
    </source>
</evidence>
<dbReference type="EMBL" id="JAACNH010000002">
    <property type="protein sequence ID" value="KAG8452664.1"/>
    <property type="molecule type" value="Genomic_DNA"/>
</dbReference>
<dbReference type="PANTHER" id="PTHR22902:SF27">
    <property type="entry name" value="PLECKSTRIN HOMOLOGY DOMAIN-CONTAINING FAMILY A MEMBER 3"/>
    <property type="match status" value="1"/>
</dbReference>